<dbReference type="InterPro" id="IPR002589">
    <property type="entry name" value="Macro_dom"/>
</dbReference>
<name>A0A7V3E893_9BACT</name>
<reference evidence="2" key="1">
    <citation type="journal article" date="2020" name="mSystems">
        <title>Genome- and Community-Level Interaction Insights into Carbon Utilization and Element Cycling Functions of Hydrothermarchaeota in Hydrothermal Sediment.</title>
        <authorList>
            <person name="Zhou Z."/>
            <person name="Liu Y."/>
            <person name="Xu W."/>
            <person name="Pan J."/>
            <person name="Luo Z.H."/>
            <person name="Li M."/>
        </authorList>
    </citation>
    <scope>NUCLEOTIDE SEQUENCE [LARGE SCALE GENOMIC DNA]</scope>
    <source>
        <strain evidence="2">SpSt-479</strain>
    </source>
</reference>
<sequence length="167" mass="18324">MKERIELYKGDITKLAVDAIVNAANNSLLGGGGVDGAIHRAAGPELLEYNRKLGGCETGKAKITPGFRLPAKYIIHTVGPVWRGGNNDEDKLLTNCYENSLKLAVENNIKTIAFPAISTGVYGFPLERATRIAVETVKKFLKNDSSIEKVIFVCFDEKTYEVYKNSL</sequence>
<dbReference type="CDD" id="cd02908">
    <property type="entry name" value="Macro_OAADPr_deacetylase"/>
    <property type="match status" value="1"/>
</dbReference>
<proteinExistence type="predicted"/>
<dbReference type="SUPFAM" id="SSF52949">
    <property type="entry name" value="Macro domain-like"/>
    <property type="match status" value="1"/>
</dbReference>
<dbReference type="PANTHER" id="PTHR11106">
    <property type="entry name" value="GANGLIOSIDE INDUCED DIFFERENTIATION ASSOCIATED PROTEIN 2-RELATED"/>
    <property type="match status" value="1"/>
</dbReference>
<gene>
    <name evidence="2" type="ORF">ENS31_11580</name>
</gene>
<accession>A0A7V3E893</accession>
<dbReference type="SMART" id="SM00506">
    <property type="entry name" value="A1pp"/>
    <property type="match status" value="1"/>
</dbReference>
<evidence type="ECO:0000313" key="2">
    <source>
        <dbReference type="EMBL" id="HFI92147.1"/>
    </source>
</evidence>
<protein>
    <submittedName>
        <fullName evidence="2">O-acetyl-ADP-ribose deacetylase</fullName>
    </submittedName>
</protein>
<dbReference type="InterPro" id="IPR043472">
    <property type="entry name" value="Macro_dom-like"/>
</dbReference>
<feature type="domain" description="Macro" evidence="1">
    <location>
        <begin position="1"/>
        <end position="167"/>
    </location>
</feature>
<dbReference type="PROSITE" id="PS51154">
    <property type="entry name" value="MACRO"/>
    <property type="match status" value="1"/>
</dbReference>
<dbReference type="NCBIfam" id="NF001664">
    <property type="entry name" value="PRK00431.1-6"/>
    <property type="match status" value="1"/>
</dbReference>
<dbReference type="Pfam" id="PF01661">
    <property type="entry name" value="Macro"/>
    <property type="match status" value="1"/>
</dbReference>
<comment type="caution">
    <text evidence="2">The sequence shown here is derived from an EMBL/GenBank/DDBJ whole genome shotgun (WGS) entry which is preliminary data.</text>
</comment>
<dbReference type="PANTHER" id="PTHR11106:SF27">
    <property type="entry name" value="MACRO DOMAIN-CONTAINING PROTEIN"/>
    <property type="match status" value="1"/>
</dbReference>
<dbReference type="AlphaFoldDB" id="A0A7V3E893"/>
<organism evidence="2">
    <name type="scientific">Ignavibacterium album</name>
    <dbReference type="NCBI Taxonomy" id="591197"/>
    <lineage>
        <taxon>Bacteria</taxon>
        <taxon>Pseudomonadati</taxon>
        <taxon>Ignavibacteriota</taxon>
        <taxon>Ignavibacteria</taxon>
        <taxon>Ignavibacteriales</taxon>
        <taxon>Ignavibacteriaceae</taxon>
        <taxon>Ignavibacterium</taxon>
    </lineage>
</organism>
<dbReference type="Gene3D" id="3.40.220.10">
    <property type="entry name" value="Leucine Aminopeptidase, subunit E, domain 1"/>
    <property type="match status" value="1"/>
</dbReference>
<evidence type="ECO:0000259" key="1">
    <source>
        <dbReference type="PROSITE" id="PS51154"/>
    </source>
</evidence>
<dbReference type="EMBL" id="DSUJ01000010">
    <property type="protein sequence ID" value="HFI92147.1"/>
    <property type="molecule type" value="Genomic_DNA"/>
</dbReference>